<comment type="caution">
    <text evidence="3">The sequence shown here is derived from an EMBL/GenBank/DDBJ whole genome shotgun (WGS) entry which is preliminary data.</text>
</comment>
<protein>
    <submittedName>
        <fullName evidence="3">Uncharacterized protein</fullName>
    </submittedName>
</protein>
<dbReference type="Proteomes" id="UP000324585">
    <property type="component" value="Unassembled WGS sequence"/>
</dbReference>
<evidence type="ECO:0000313" key="3">
    <source>
        <dbReference type="EMBL" id="KAA8498718.1"/>
    </source>
</evidence>
<evidence type="ECO:0000256" key="2">
    <source>
        <dbReference type="SAM" id="MobiDB-lite"/>
    </source>
</evidence>
<sequence>MVLEDVEVADLHNRRAGWTAQNQNLPLRTSEDRGSPPWRRSSAYASPKHRSFSGLQSIALVKKEGGLELRQDALASAVGGSQAAAGGAPTLRRSVPASPRMSTAASRGRKDAPVTPRDSVGARPKVLRTRRSTDHLPSPTGDENRPSCGVLVGRDQSERGEGIKFPYGHAHLQLHADPPSHKVGALRGLNDSLMSRMAMLQKEMEESIVLLEAEMQNKDAMLDSVRAELSRTRSAFEQTVSHLASERDAERLSRKQLEVESADLKQRLELFQAMIRRLEEEVASGAKQAVLWARQREQLEQSIESLHEEREAQKISFAETSQKQSGQIAALVHCNRGLIEKLRSAEQDAKTVLQLKKQMQADHVHYKTKAQQLLRMMYELGQAERAHRIRAEEDAQLARQEVSNLNAQCMWFERELRVHKGELHQCIAEQAAQSHEIVTLKADLNSAHEENARVEKVQVALDEESKKWRLKTEELDAQCTSLQTNLEGEEHSYGLQQKAFMRQIMRSERMKAELQKEHAEGMVSAERKRTELEEDLRCTIERLENELRSQSALDGSSAPLHKMQPASDHATAYGSSIVEDSATRRMVLAMLQQMNRIPTELATFGRSLTLEHDRLKADLCKVQEQHGRAQQLLQAHLSRGSDAEDAQVKKCNVVLRALDQKEAHLKQQLATFWVAYTAQISEHADKLVQECATSAGYLVEARESAKRLSELIAMSRGVKAASPAKRATAGAFSHVLREMEHGEYANGERDLSDRQSSKRLATQMRQSMQCMRAGIGSVHLQLEHSHVNVQRQRVELLQRLCEADERQTELETGRLELEAQIQVQERQLKASQLRCDDLFAQLRSLEQENRNLECKLQIQEGQTENSTAAVMNPSVGYVDEQLALRLNESLRDLQRLSDRVHETGPASLEEHPSSVLRSSTWSSNRRASDNRVVFDLQKNTSREFRAESDVKQDQTQAVGALLVPFDSDDEEDVHVYEQLLRSRHQSMDAVPGARTQRYQNAYTNTTKKGQFKLADLLRLLRRLLKPERPAGSGCAEGRREGINLSFYV</sequence>
<reference evidence="4" key="1">
    <citation type="journal article" date="2019" name="Nat. Commun.">
        <title>Expansion of phycobilisome linker gene families in mesophilic red algae.</title>
        <authorList>
            <person name="Lee J."/>
            <person name="Kim D."/>
            <person name="Bhattacharya D."/>
            <person name="Yoon H.S."/>
        </authorList>
    </citation>
    <scope>NUCLEOTIDE SEQUENCE [LARGE SCALE GENOMIC DNA]</scope>
    <source>
        <strain evidence="4">CCMP 1328</strain>
    </source>
</reference>
<name>A0A5J4Z664_PORPP</name>
<feature type="compositionally biased region" description="Low complexity" evidence="2">
    <location>
        <begin position="79"/>
        <end position="88"/>
    </location>
</feature>
<feature type="region of interest" description="Disordered" evidence="2">
    <location>
        <begin position="22"/>
        <end position="49"/>
    </location>
</feature>
<dbReference type="EMBL" id="VRMN01000001">
    <property type="protein sequence ID" value="KAA8498718.1"/>
    <property type="molecule type" value="Genomic_DNA"/>
</dbReference>
<feature type="coiled-coil region" evidence="1">
    <location>
        <begin position="497"/>
        <end position="553"/>
    </location>
</feature>
<accession>A0A5J4Z664</accession>
<feature type="coiled-coil region" evidence="1">
    <location>
        <begin position="254"/>
        <end position="316"/>
    </location>
</feature>
<keyword evidence="4" id="KW-1185">Reference proteome</keyword>
<feature type="region of interest" description="Disordered" evidence="2">
    <location>
        <begin position="79"/>
        <end position="148"/>
    </location>
</feature>
<organism evidence="3 4">
    <name type="scientific">Porphyridium purpureum</name>
    <name type="common">Red alga</name>
    <name type="synonym">Porphyridium cruentum</name>
    <dbReference type="NCBI Taxonomy" id="35688"/>
    <lineage>
        <taxon>Eukaryota</taxon>
        <taxon>Rhodophyta</taxon>
        <taxon>Bangiophyceae</taxon>
        <taxon>Porphyridiales</taxon>
        <taxon>Porphyridiaceae</taxon>
        <taxon>Porphyridium</taxon>
    </lineage>
</organism>
<gene>
    <name evidence="3" type="ORF">FVE85_6303</name>
</gene>
<feature type="coiled-coil region" evidence="1">
    <location>
        <begin position="814"/>
        <end position="862"/>
    </location>
</feature>
<dbReference type="AlphaFoldDB" id="A0A5J4Z664"/>
<keyword evidence="1" id="KW-0175">Coiled coil</keyword>
<evidence type="ECO:0000313" key="4">
    <source>
        <dbReference type="Proteomes" id="UP000324585"/>
    </source>
</evidence>
<proteinExistence type="predicted"/>
<feature type="compositionally biased region" description="Basic and acidic residues" evidence="2">
    <location>
        <begin position="902"/>
        <end position="912"/>
    </location>
</feature>
<feature type="region of interest" description="Disordered" evidence="2">
    <location>
        <begin position="902"/>
        <end position="922"/>
    </location>
</feature>
<evidence type="ECO:0000256" key="1">
    <source>
        <dbReference type="SAM" id="Coils"/>
    </source>
</evidence>